<dbReference type="Pfam" id="PF07916">
    <property type="entry name" value="TraG_N"/>
    <property type="match status" value="1"/>
</dbReference>
<gene>
    <name evidence="4" type="ORF">VHA01S_080_00110</name>
</gene>
<evidence type="ECO:0000256" key="2">
    <source>
        <dbReference type="SAM" id="Phobius"/>
    </source>
</evidence>
<sequence length="949" mass="102598">MVWDIVSFGDVRTLNMVFNAIASIFADGGYTAAVIAVAIFVVVGSSLHSLLSAKPELPYGRLLAGIVIYVMGFNTLVSVSIENRYDGTVSQIDNIPAAIAVPASLISSIGLYLVETSEIAFGGPNDLANVSANGYLAPLKVIASYREASMLNCPAGEVASTEANINLCQSLRAYYSECAMVKATRDNEYLKMREDNRLDAIEFDSRAHTTLIVDGIGQQKTVTCSEAYGYIKTAFDGPTFENIVTANNVAAGVRAGEDGLIRTSDALEAIQIDSSRSRDFLASLYINKAADGGELAFYHRMGSSDLAENLNSSIQQRDYAWTLQGEMWVQIVDKLLAILECLIYALAPFIGLMVLTGATGSKVMLLYLQLLAVIQLIPVMLVVTQSIIIHDLTNYSAMIAAQYDIGSREFVYAMTDKAKELMGLGGMISATIVPAMAMALVTGSAMAMFGAIKQAAVTPKDTDSMPDITSQGGAMVDMGWRNTGRLDQHGNVSSEAARTEIGSIAQGHNLKSSVSTAERQASETQEAYSQAVGQMVTNSQGQSYTTDQVQSMGQSVISSTAETQNWASSMQTQLMEQYGFNKESASNLVGSLAMAARTGSGGFGGGYEQASRFTEGLSKSESEAFSEIVSGTASSGIQASFNHAQNYMDQNSERVSTGNSYMDQSIAKAENAYQEKVSASDTYESAKSMEQTFSLSNADMMTALHQKAHEDGIDGRMNSAINELRNDDPNAYKYFREKEAEYGGERGMDSKTARLAALTATANYNGDLSSIAESVWSNPDNTPQNNVESNVLNRGFEQPVNDIQKGVSDADITHLSKDFEHNQHLVDNKEHVEKEAQEFESKANAILGKDAFSDSEARAVYNALNDTDPGGTALKVHDNLMQYLEEEGYYNPSRTTAEAAFYDFVDDVKGEAKEILNSIGFNFDTSSKEESDSNELLPPNEHDPNEIPR</sequence>
<keyword evidence="2" id="KW-0472">Membrane</keyword>
<keyword evidence="5" id="KW-1185">Reference proteome</keyword>
<proteinExistence type="predicted"/>
<feature type="transmembrane region" description="Helical" evidence="2">
    <location>
        <begin position="59"/>
        <end position="77"/>
    </location>
</feature>
<reference evidence="4 5" key="2">
    <citation type="submission" date="2013-11" db="EMBL/GenBank/DDBJ databases">
        <title>Whole genome shotgun sequence of Vibrio halioticoli NBRC 102217.</title>
        <authorList>
            <person name="Isaki S."/>
            <person name="Kimura A."/>
            <person name="Ohji S."/>
            <person name="Hosoyama A."/>
            <person name="Fujita N."/>
            <person name="Hashimoto M."/>
            <person name="Hosoyama Y."/>
            <person name="Yamazoe A."/>
        </authorList>
    </citation>
    <scope>NUCLEOTIDE SEQUENCE [LARGE SCALE GENOMIC DNA]</scope>
    <source>
        <strain evidence="4 5">NBRC 102217</strain>
    </source>
</reference>
<dbReference type="OrthoDB" id="6717612at2"/>
<organism evidence="4 5">
    <name type="scientific">Vibrio halioticoli NBRC 102217</name>
    <dbReference type="NCBI Taxonomy" id="1219072"/>
    <lineage>
        <taxon>Bacteria</taxon>
        <taxon>Pseudomonadati</taxon>
        <taxon>Pseudomonadota</taxon>
        <taxon>Gammaproteobacteria</taxon>
        <taxon>Vibrionales</taxon>
        <taxon>Vibrionaceae</taxon>
        <taxon>Vibrio</taxon>
    </lineage>
</organism>
<evidence type="ECO:0000313" key="4">
    <source>
        <dbReference type="EMBL" id="GAD91271.1"/>
    </source>
</evidence>
<evidence type="ECO:0000259" key="3">
    <source>
        <dbReference type="Pfam" id="PF07916"/>
    </source>
</evidence>
<name>V5FNW4_9VIBR</name>
<dbReference type="eggNOG" id="COG4678">
    <property type="taxonomic scope" value="Bacteria"/>
</dbReference>
<feature type="compositionally biased region" description="Basic and acidic residues" evidence="1">
    <location>
        <begin position="940"/>
        <end position="949"/>
    </location>
</feature>
<feature type="transmembrane region" description="Helical" evidence="2">
    <location>
        <begin position="335"/>
        <end position="358"/>
    </location>
</feature>
<feature type="region of interest" description="Disordered" evidence="1">
    <location>
        <begin position="923"/>
        <end position="949"/>
    </location>
</feature>
<feature type="domain" description="TraG N-terminal Proteobacteria" evidence="3">
    <location>
        <begin position="8"/>
        <end position="448"/>
    </location>
</feature>
<reference evidence="4 5" key="1">
    <citation type="submission" date="2013-10" db="EMBL/GenBank/DDBJ databases">
        <authorList>
            <person name="Ichikawa N."/>
            <person name="Kimura A."/>
            <person name="Ohji S."/>
            <person name="Hosoyama A."/>
            <person name="Fujita N."/>
        </authorList>
    </citation>
    <scope>NUCLEOTIDE SEQUENCE [LARGE SCALE GENOMIC DNA]</scope>
    <source>
        <strain evidence="4 5">NBRC 102217</strain>
    </source>
</reference>
<feature type="transmembrane region" description="Helical" evidence="2">
    <location>
        <begin position="364"/>
        <end position="389"/>
    </location>
</feature>
<dbReference type="EMBL" id="BAUJ01000080">
    <property type="protein sequence ID" value="GAD91271.1"/>
    <property type="molecule type" value="Genomic_DNA"/>
</dbReference>
<feature type="transmembrane region" description="Helical" evidence="2">
    <location>
        <begin position="424"/>
        <end position="452"/>
    </location>
</feature>
<dbReference type="Proteomes" id="UP000017800">
    <property type="component" value="Unassembled WGS sequence"/>
</dbReference>
<accession>V5FNW4</accession>
<dbReference type="AlphaFoldDB" id="V5FNW4"/>
<comment type="caution">
    <text evidence="4">The sequence shown here is derived from an EMBL/GenBank/DDBJ whole genome shotgun (WGS) entry which is preliminary data.</text>
</comment>
<evidence type="ECO:0000313" key="5">
    <source>
        <dbReference type="Proteomes" id="UP000017800"/>
    </source>
</evidence>
<dbReference type="InterPro" id="IPR012931">
    <property type="entry name" value="TraG_N_Proteobacteria"/>
</dbReference>
<feature type="transmembrane region" description="Helical" evidence="2">
    <location>
        <begin position="20"/>
        <end position="47"/>
    </location>
</feature>
<evidence type="ECO:0000256" key="1">
    <source>
        <dbReference type="SAM" id="MobiDB-lite"/>
    </source>
</evidence>
<dbReference type="RefSeq" id="WP_023405563.1">
    <property type="nucleotide sequence ID" value="NZ_BAUJ01000080.1"/>
</dbReference>
<keyword evidence="2" id="KW-1133">Transmembrane helix</keyword>
<keyword evidence="2" id="KW-0812">Transmembrane</keyword>
<protein>
    <recommendedName>
        <fullName evidence="3">TraG N-terminal Proteobacteria domain-containing protein</fullName>
    </recommendedName>
</protein>